<proteinExistence type="inferred from homology"/>
<keyword evidence="1" id="KW-0560">Oxidoreductase</keyword>
<dbReference type="Pfam" id="PF07993">
    <property type="entry name" value="NAD_binding_4"/>
    <property type="match status" value="1"/>
</dbReference>
<dbReference type="EMBL" id="JAWNGG020000278">
    <property type="protein sequence ID" value="KAK9295206.1"/>
    <property type="molecule type" value="Genomic_DNA"/>
</dbReference>
<comment type="similarity">
    <text evidence="1">Belongs to the fatty acyl-CoA reductase family.</text>
</comment>
<evidence type="ECO:0000313" key="3">
    <source>
        <dbReference type="EMBL" id="KAK9295206.1"/>
    </source>
</evidence>
<reference evidence="3 4" key="1">
    <citation type="submission" date="2024-05" db="EMBL/GenBank/DDBJ databases">
        <title>The nuclear and mitochondrial genome assemblies of Tetragonisca angustula (Apidae: Meliponini), a tiny yet remarkable pollinator in the Neotropics.</title>
        <authorList>
            <person name="Ferrari R."/>
            <person name="Ricardo P.C."/>
            <person name="Dias F.C."/>
            <person name="Araujo N.S."/>
            <person name="Soares D.O."/>
            <person name="Zhou Q.-S."/>
            <person name="Zhu C.-D."/>
            <person name="Coutinho L."/>
            <person name="Airas M.C."/>
            <person name="Batista T.M."/>
        </authorList>
    </citation>
    <scope>NUCLEOTIDE SEQUENCE [LARGE SCALE GENOMIC DNA]</scope>
    <source>
        <strain evidence="3">ASF017062</strain>
        <tissue evidence="3">Abdomen</tissue>
    </source>
</reference>
<comment type="caution">
    <text evidence="3">The sequence shown here is derived from an EMBL/GenBank/DDBJ whole genome shotgun (WGS) entry which is preliminary data.</text>
</comment>
<evidence type="ECO:0000313" key="4">
    <source>
        <dbReference type="Proteomes" id="UP001432146"/>
    </source>
</evidence>
<dbReference type="GO" id="GO:0080019">
    <property type="term" value="F:alcohol-forming very long-chain fatty acyl-CoA reductase activity"/>
    <property type="evidence" value="ECO:0007669"/>
    <property type="project" value="InterPro"/>
</dbReference>
<comment type="catalytic activity">
    <reaction evidence="1">
        <text>a long-chain fatty acyl-CoA + 2 NADPH + 2 H(+) = a long-chain primary fatty alcohol + 2 NADP(+) + CoA</text>
        <dbReference type="Rhea" id="RHEA:52716"/>
        <dbReference type="ChEBI" id="CHEBI:15378"/>
        <dbReference type="ChEBI" id="CHEBI:57287"/>
        <dbReference type="ChEBI" id="CHEBI:57783"/>
        <dbReference type="ChEBI" id="CHEBI:58349"/>
        <dbReference type="ChEBI" id="CHEBI:77396"/>
        <dbReference type="ChEBI" id="CHEBI:83139"/>
        <dbReference type="EC" id="1.2.1.84"/>
    </reaction>
</comment>
<keyword evidence="1" id="KW-0444">Lipid biosynthesis</keyword>
<comment type="function">
    <text evidence="1">Catalyzes the reduction of fatty acyl-CoA to fatty alcohols.</text>
</comment>
<keyword evidence="4" id="KW-1185">Reference proteome</keyword>
<evidence type="ECO:0000259" key="2">
    <source>
        <dbReference type="Pfam" id="PF07993"/>
    </source>
</evidence>
<dbReference type="Proteomes" id="UP001432146">
    <property type="component" value="Unassembled WGS sequence"/>
</dbReference>
<name>A0AAW0ZCF5_9HYME</name>
<dbReference type="PANTHER" id="PTHR11011">
    <property type="entry name" value="MALE STERILITY PROTEIN 2-RELATED"/>
    <property type="match status" value="1"/>
</dbReference>
<dbReference type="AlphaFoldDB" id="A0AAW0ZCF5"/>
<dbReference type="InterPro" id="IPR013120">
    <property type="entry name" value="FAR_NAD-bd"/>
</dbReference>
<protein>
    <recommendedName>
        <fullName evidence="1">Fatty acyl-CoA reductase</fullName>
        <ecNumber evidence="1">1.2.1.84</ecNumber>
    </recommendedName>
</protein>
<gene>
    <name evidence="3" type="ORF">QLX08_010399</name>
</gene>
<dbReference type="PANTHER" id="PTHR11011:SF107">
    <property type="entry name" value="FATTY ACYL-COA REDUCTASE"/>
    <property type="match status" value="1"/>
</dbReference>
<sequence>MDKTNIEINEKLNQSDSIEEFYSDTVILLTEATGFVGKGLLEKLMRVFPRITAIFILLRPKKNQTIEERFKKLVDDPVFEFIKAKHGSPIVS</sequence>
<dbReference type="EC" id="1.2.1.84" evidence="1"/>
<accession>A0AAW0ZCF5</accession>
<keyword evidence="1" id="KW-0521">NADP</keyword>
<keyword evidence="1" id="KW-0443">Lipid metabolism</keyword>
<evidence type="ECO:0000256" key="1">
    <source>
        <dbReference type="RuleBase" id="RU363097"/>
    </source>
</evidence>
<dbReference type="GO" id="GO:0035336">
    <property type="term" value="P:long-chain fatty-acyl-CoA metabolic process"/>
    <property type="evidence" value="ECO:0007669"/>
    <property type="project" value="TreeGrafter"/>
</dbReference>
<feature type="domain" description="Thioester reductase (TE)" evidence="2">
    <location>
        <begin position="29"/>
        <end position="82"/>
    </location>
</feature>
<organism evidence="3 4">
    <name type="scientific">Tetragonisca angustula</name>
    <dbReference type="NCBI Taxonomy" id="166442"/>
    <lineage>
        <taxon>Eukaryota</taxon>
        <taxon>Metazoa</taxon>
        <taxon>Ecdysozoa</taxon>
        <taxon>Arthropoda</taxon>
        <taxon>Hexapoda</taxon>
        <taxon>Insecta</taxon>
        <taxon>Pterygota</taxon>
        <taxon>Neoptera</taxon>
        <taxon>Endopterygota</taxon>
        <taxon>Hymenoptera</taxon>
        <taxon>Apocrita</taxon>
        <taxon>Aculeata</taxon>
        <taxon>Apoidea</taxon>
        <taxon>Anthophila</taxon>
        <taxon>Apidae</taxon>
        <taxon>Tetragonisca</taxon>
    </lineage>
</organism>
<dbReference type="InterPro" id="IPR026055">
    <property type="entry name" value="FAR"/>
</dbReference>
<dbReference type="GO" id="GO:0005777">
    <property type="term" value="C:peroxisome"/>
    <property type="evidence" value="ECO:0007669"/>
    <property type="project" value="TreeGrafter"/>
</dbReference>
<dbReference type="GO" id="GO:0102965">
    <property type="term" value="F:alcohol-forming long-chain fatty acyl-CoA reductase activity"/>
    <property type="evidence" value="ECO:0007669"/>
    <property type="project" value="UniProtKB-EC"/>
</dbReference>
<dbReference type="Gene3D" id="3.40.50.720">
    <property type="entry name" value="NAD(P)-binding Rossmann-like Domain"/>
    <property type="match status" value="1"/>
</dbReference>